<evidence type="ECO:0000256" key="5">
    <source>
        <dbReference type="ARBA" id="ARBA00022692"/>
    </source>
</evidence>
<dbReference type="InterPro" id="IPR047817">
    <property type="entry name" value="ABC2_TM_bact-type"/>
</dbReference>
<dbReference type="InterPro" id="IPR051449">
    <property type="entry name" value="ABC-2_transporter_component"/>
</dbReference>
<name>A0A133KGW9_HEYCO</name>
<feature type="transmembrane region" description="Helical" evidence="8">
    <location>
        <begin position="257"/>
        <end position="280"/>
    </location>
</feature>
<sequence length="407" mass="44778">MRTAALIKRIMLEMLRDKRTLALLFLAPLLILTLMYFFFNGSSTSSKLGISHVDASLVKVLDKADMKIKHYETVKDPKQTVLDGNLDGLLVKKGGAYVLTLQNNDPSTAKSLQMKVKQAIAAESGQQLAKQIEAQAKTLQGVQKIIALQNEAQHILMKQVPAQSPAFGKVQQLEEQAEKTKQQLQAPVKVAFSKPDVSAKYVYGSSHTVFFDVLSPILVGFFVFFFVFLISGIGLLKERTSGTLDRLMATPVKRGEIVAAYLAGFGIFAVIQTVIVVFYAVNVLDMVLAGSLWNVLLVNLMLALVALSLGILLSSFAASEFQMVQFIPLVVVPQIFFSGIIPLKGMAVWLQALAKVMPIYYGADALKRVMYEGMGLGDIWKDLTALVVFAVIFILLNIVALRRYRAL</sequence>
<dbReference type="PANTHER" id="PTHR30294">
    <property type="entry name" value="MEMBRANE COMPONENT OF ABC TRANSPORTER YHHJ-RELATED"/>
    <property type="match status" value="1"/>
</dbReference>
<keyword evidence="4" id="KW-1003">Cell membrane</keyword>
<dbReference type="GO" id="GO:0005886">
    <property type="term" value="C:plasma membrane"/>
    <property type="evidence" value="ECO:0007669"/>
    <property type="project" value="UniProtKB-SubCell"/>
</dbReference>
<evidence type="ECO:0000256" key="6">
    <source>
        <dbReference type="ARBA" id="ARBA00022989"/>
    </source>
</evidence>
<gene>
    <name evidence="10" type="ORF">HMPREF3213_02926</name>
</gene>
<comment type="similarity">
    <text evidence="2">Belongs to the ABC-2 integral membrane protein family.</text>
</comment>
<dbReference type="RefSeq" id="WP_061087078.1">
    <property type="nucleotide sequence ID" value="NZ_KQ955898.1"/>
</dbReference>
<proteinExistence type="inferred from homology"/>
<dbReference type="AlphaFoldDB" id="A0A133KGW9"/>
<feature type="domain" description="ABC transmembrane type-2" evidence="9">
    <location>
        <begin position="178"/>
        <end position="404"/>
    </location>
</feature>
<feature type="transmembrane region" description="Helical" evidence="8">
    <location>
        <begin position="21"/>
        <end position="39"/>
    </location>
</feature>
<comment type="subcellular location">
    <subcellularLocation>
        <location evidence="1">Cell membrane</location>
        <topology evidence="1">Multi-pass membrane protein</topology>
    </subcellularLocation>
</comment>
<keyword evidence="3" id="KW-0813">Transport</keyword>
<protein>
    <submittedName>
        <fullName evidence="10">Putative ABC transporter</fullName>
    </submittedName>
</protein>
<dbReference type="Pfam" id="PF12698">
    <property type="entry name" value="ABC2_membrane_3"/>
    <property type="match status" value="1"/>
</dbReference>
<evidence type="ECO:0000313" key="11">
    <source>
        <dbReference type="Proteomes" id="UP000070376"/>
    </source>
</evidence>
<dbReference type="PANTHER" id="PTHR30294:SF38">
    <property type="entry name" value="TRANSPORT PERMEASE PROTEIN"/>
    <property type="match status" value="1"/>
</dbReference>
<dbReference type="PROSITE" id="PS51012">
    <property type="entry name" value="ABC_TM2"/>
    <property type="match status" value="1"/>
</dbReference>
<dbReference type="Proteomes" id="UP000070376">
    <property type="component" value="Unassembled WGS sequence"/>
</dbReference>
<evidence type="ECO:0000259" key="9">
    <source>
        <dbReference type="PROSITE" id="PS51012"/>
    </source>
</evidence>
<feature type="transmembrane region" description="Helical" evidence="8">
    <location>
        <begin position="292"/>
        <end position="314"/>
    </location>
</feature>
<comment type="caution">
    <text evidence="10">The sequence shown here is derived from an EMBL/GenBank/DDBJ whole genome shotgun (WGS) entry which is preliminary data.</text>
</comment>
<feature type="transmembrane region" description="Helical" evidence="8">
    <location>
        <begin position="213"/>
        <end position="236"/>
    </location>
</feature>
<keyword evidence="7 8" id="KW-0472">Membrane</keyword>
<evidence type="ECO:0000256" key="1">
    <source>
        <dbReference type="ARBA" id="ARBA00004651"/>
    </source>
</evidence>
<dbReference type="InterPro" id="IPR013525">
    <property type="entry name" value="ABC2_TM"/>
</dbReference>
<evidence type="ECO:0000313" key="10">
    <source>
        <dbReference type="EMBL" id="KWZ78740.1"/>
    </source>
</evidence>
<dbReference type="EMBL" id="LRPN01000137">
    <property type="protein sequence ID" value="KWZ78740.1"/>
    <property type="molecule type" value="Genomic_DNA"/>
</dbReference>
<organism evidence="10 11">
    <name type="scientific">Heyndrickxia coagulans</name>
    <name type="common">Weizmannia coagulans</name>
    <dbReference type="NCBI Taxonomy" id="1398"/>
    <lineage>
        <taxon>Bacteria</taxon>
        <taxon>Bacillati</taxon>
        <taxon>Bacillota</taxon>
        <taxon>Bacilli</taxon>
        <taxon>Bacillales</taxon>
        <taxon>Bacillaceae</taxon>
        <taxon>Heyndrickxia</taxon>
    </lineage>
</organism>
<accession>A0A133KGW9</accession>
<feature type="transmembrane region" description="Helical" evidence="8">
    <location>
        <begin position="383"/>
        <end position="401"/>
    </location>
</feature>
<keyword evidence="6 8" id="KW-1133">Transmembrane helix</keyword>
<evidence type="ECO:0000256" key="4">
    <source>
        <dbReference type="ARBA" id="ARBA00022475"/>
    </source>
</evidence>
<dbReference type="GO" id="GO:0140359">
    <property type="term" value="F:ABC-type transporter activity"/>
    <property type="evidence" value="ECO:0007669"/>
    <property type="project" value="InterPro"/>
</dbReference>
<keyword evidence="5 8" id="KW-0812">Transmembrane</keyword>
<evidence type="ECO:0000256" key="8">
    <source>
        <dbReference type="SAM" id="Phobius"/>
    </source>
</evidence>
<reference evidence="11" key="1">
    <citation type="submission" date="2016-01" db="EMBL/GenBank/DDBJ databases">
        <authorList>
            <person name="Mitreva M."/>
            <person name="Pepin K.H."/>
            <person name="Mihindukulasuriya K.A."/>
            <person name="Fulton R."/>
            <person name="Fronick C."/>
            <person name="O'Laughlin M."/>
            <person name="Miner T."/>
            <person name="Herter B."/>
            <person name="Rosa B.A."/>
            <person name="Cordes M."/>
            <person name="Tomlinson C."/>
            <person name="Wollam A."/>
            <person name="Palsikar V.B."/>
            <person name="Mardis E.R."/>
            <person name="Wilson R.K."/>
        </authorList>
    </citation>
    <scope>NUCLEOTIDE SEQUENCE [LARGE SCALE GENOMIC DNA]</scope>
    <source>
        <strain evidence="11">GED7749B</strain>
    </source>
</reference>
<evidence type="ECO:0000256" key="7">
    <source>
        <dbReference type="ARBA" id="ARBA00023136"/>
    </source>
</evidence>
<evidence type="ECO:0000256" key="3">
    <source>
        <dbReference type="ARBA" id="ARBA00022448"/>
    </source>
</evidence>
<feature type="transmembrane region" description="Helical" evidence="8">
    <location>
        <begin position="326"/>
        <end position="350"/>
    </location>
</feature>
<dbReference type="PATRIC" id="fig|1398.22.peg.2929"/>
<evidence type="ECO:0000256" key="2">
    <source>
        <dbReference type="ARBA" id="ARBA00007783"/>
    </source>
</evidence>